<reference evidence="9 10" key="1">
    <citation type="journal article" date="2014" name="PLoS Genet.">
        <title>Phylogenetically driven sequencing of extremely halophilic archaea reveals strategies for static and dynamic osmo-response.</title>
        <authorList>
            <person name="Becker E.A."/>
            <person name="Seitzer P.M."/>
            <person name="Tritt A."/>
            <person name="Larsen D."/>
            <person name="Krusor M."/>
            <person name="Yao A.I."/>
            <person name="Wu D."/>
            <person name="Madern D."/>
            <person name="Eisen J.A."/>
            <person name="Darling A.E."/>
            <person name="Facciotti M.T."/>
        </authorList>
    </citation>
    <scope>NUCLEOTIDE SEQUENCE [LARGE SCALE GENOMIC DNA]</scope>
    <source>
        <strain evidence="9 10">DSM 12281</strain>
    </source>
</reference>
<comment type="subcellular location">
    <subcellularLocation>
        <location evidence="1">Cytoplasm</location>
    </subcellularLocation>
</comment>
<dbReference type="Pfam" id="PF02742">
    <property type="entry name" value="Fe_dep_repr_C"/>
    <property type="match status" value="1"/>
</dbReference>
<dbReference type="InterPro" id="IPR022687">
    <property type="entry name" value="HTH_DTXR"/>
</dbReference>
<dbReference type="Pfam" id="PF04023">
    <property type="entry name" value="FeoA"/>
    <property type="match status" value="1"/>
</dbReference>
<keyword evidence="5" id="KW-0805">Transcription regulation</keyword>
<name>M0A206_9EURY</name>
<keyword evidence="10" id="KW-1185">Reference proteome</keyword>
<proteinExistence type="inferred from homology"/>
<comment type="caution">
    <text evidence="9">The sequence shown here is derived from an EMBL/GenBank/DDBJ whole genome shotgun (WGS) entry which is preliminary data.</text>
</comment>
<evidence type="ECO:0000259" key="8">
    <source>
        <dbReference type="PROSITE" id="PS50944"/>
    </source>
</evidence>
<accession>M0A206</accession>
<evidence type="ECO:0000256" key="7">
    <source>
        <dbReference type="ARBA" id="ARBA00023163"/>
    </source>
</evidence>
<dbReference type="InterPro" id="IPR050536">
    <property type="entry name" value="DtxR_MntR_Metal-Reg"/>
</dbReference>
<evidence type="ECO:0000256" key="6">
    <source>
        <dbReference type="ARBA" id="ARBA00023125"/>
    </source>
</evidence>
<dbReference type="InterPro" id="IPR008988">
    <property type="entry name" value="Transcriptional_repressor_C"/>
</dbReference>
<dbReference type="PANTHER" id="PTHR33238:SF7">
    <property type="entry name" value="IRON-DEPENDENT TRANSCRIPTIONAL REGULATOR"/>
    <property type="match status" value="1"/>
</dbReference>
<keyword evidence="4" id="KW-0408">Iron</keyword>
<dbReference type="GO" id="GO:0046914">
    <property type="term" value="F:transition metal ion binding"/>
    <property type="evidence" value="ECO:0007669"/>
    <property type="project" value="InterPro"/>
</dbReference>
<keyword evidence="6" id="KW-0238">DNA-binding</keyword>
<dbReference type="Proteomes" id="UP000011648">
    <property type="component" value="Unassembled WGS sequence"/>
</dbReference>
<dbReference type="GO" id="GO:0003700">
    <property type="term" value="F:DNA-binding transcription factor activity"/>
    <property type="evidence" value="ECO:0007669"/>
    <property type="project" value="InterPro"/>
</dbReference>
<evidence type="ECO:0000256" key="3">
    <source>
        <dbReference type="ARBA" id="ARBA00011738"/>
    </source>
</evidence>
<dbReference type="InterPro" id="IPR036388">
    <property type="entry name" value="WH-like_DNA-bd_sf"/>
</dbReference>
<gene>
    <name evidence="9" type="ORF">C484_08398</name>
</gene>
<dbReference type="InterPro" id="IPR001367">
    <property type="entry name" value="Fe_dep_repressor"/>
</dbReference>
<evidence type="ECO:0000256" key="5">
    <source>
        <dbReference type="ARBA" id="ARBA00023015"/>
    </source>
</evidence>
<dbReference type="SUPFAM" id="SSF46785">
    <property type="entry name" value="Winged helix' DNA-binding domain"/>
    <property type="match status" value="1"/>
</dbReference>
<feature type="domain" description="HTH dtxR-type" evidence="8">
    <location>
        <begin position="1"/>
        <end position="72"/>
    </location>
</feature>
<dbReference type="SMART" id="SM00899">
    <property type="entry name" value="FeoA"/>
    <property type="match status" value="1"/>
</dbReference>
<comment type="subunit">
    <text evidence="3">Homodimer.</text>
</comment>
<dbReference type="Gene3D" id="1.10.60.10">
    <property type="entry name" value="Iron dependent repressor, metal binding and dimerisation domain"/>
    <property type="match status" value="1"/>
</dbReference>
<dbReference type="InterPro" id="IPR007167">
    <property type="entry name" value="Fe-transptr_FeoA-like"/>
</dbReference>
<dbReference type="InterPro" id="IPR036421">
    <property type="entry name" value="Fe_dep_repressor_sf"/>
</dbReference>
<dbReference type="AlphaFoldDB" id="M0A206"/>
<dbReference type="Gene3D" id="1.10.10.10">
    <property type="entry name" value="Winged helix-like DNA-binding domain superfamily/Winged helix DNA-binding domain"/>
    <property type="match status" value="1"/>
</dbReference>
<dbReference type="GO" id="GO:0046983">
    <property type="term" value="F:protein dimerization activity"/>
    <property type="evidence" value="ECO:0007669"/>
    <property type="project" value="InterPro"/>
</dbReference>
<organism evidence="9 10">
    <name type="scientific">Natrialba taiwanensis DSM 12281</name>
    <dbReference type="NCBI Taxonomy" id="1230458"/>
    <lineage>
        <taxon>Archaea</taxon>
        <taxon>Methanobacteriati</taxon>
        <taxon>Methanobacteriota</taxon>
        <taxon>Stenosarchaea group</taxon>
        <taxon>Halobacteria</taxon>
        <taxon>Halobacteriales</taxon>
        <taxon>Natrialbaceae</taxon>
        <taxon>Natrialba</taxon>
    </lineage>
</organism>
<dbReference type="RefSeq" id="WP_006825457.1">
    <property type="nucleotide sequence ID" value="NZ_AOIL01000028.1"/>
</dbReference>
<evidence type="ECO:0000313" key="10">
    <source>
        <dbReference type="Proteomes" id="UP000011648"/>
    </source>
</evidence>
<sequence>MTENAADAPITPVMEDYLTAIYKLQTETDEPVWTTDVADALAVTAPTVSSMFETLSDRGLITREKHRPVTLTERGETIALRIVRNHRLLETFLVERLGYEWHEVHEEADRLEHHLSDRLATQLWKFIGKPTVDPHGDPIPDGSLPPTSATWPPLTSIADGTRVRVERVRATDDELEYLDEVGVRPSVTLTVTAALPIGLYTVDIDGTTQQLPTEIADRIFVAPIEERAE</sequence>
<dbReference type="SUPFAM" id="SSF47979">
    <property type="entry name" value="Iron-dependent repressor protein, dimerization domain"/>
    <property type="match status" value="1"/>
</dbReference>
<dbReference type="InterPro" id="IPR038157">
    <property type="entry name" value="FeoA_core_dom"/>
</dbReference>
<dbReference type="GO" id="GO:0003677">
    <property type="term" value="F:DNA binding"/>
    <property type="evidence" value="ECO:0007669"/>
    <property type="project" value="UniProtKB-KW"/>
</dbReference>
<evidence type="ECO:0000256" key="2">
    <source>
        <dbReference type="ARBA" id="ARBA00007871"/>
    </source>
</evidence>
<dbReference type="Pfam" id="PF01325">
    <property type="entry name" value="Fe_dep_repress"/>
    <property type="match status" value="1"/>
</dbReference>
<dbReference type="EMBL" id="AOIL01000028">
    <property type="protein sequence ID" value="ELY92634.1"/>
    <property type="molecule type" value="Genomic_DNA"/>
</dbReference>
<dbReference type="PROSITE" id="PS50944">
    <property type="entry name" value="HTH_DTXR"/>
    <property type="match status" value="1"/>
</dbReference>
<dbReference type="InterPro" id="IPR036390">
    <property type="entry name" value="WH_DNA-bd_sf"/>
</dbReference>
<dbReference type="PATRIC" id="fig|1230458.4.peg.1673"/>
<dbReference type="OrthoDB" id="24735at2157"/>
<keyword evidence="7" id="KW-0804">Transcription</keyword>
<dbReference type="PANTHER" id="PTHR33238">
    <property type="entry name" value="IRON (METAL) DEPENDENT REPRESSOR, DTXR FAMILY"/>
    <property type="match status" value="1"/>
</dbReference>
<evidence type="ECO:0000256" key="1">
    <source>
        <dbReference type="ARBA" id="ARBA00004496"/>
    </source>
</evidence>
<dbReference type="SMART" id="SM00529">
    <property type="entry name" value="HTH_DTXR"/>
    <property type="match status" value="1"/>
</dbReference>
<protein>
    <submittedName>
        <fullName evidence="9">Transcription regulator</fullName>
    </submittedName>
</protein>
<evidence type="ECO:0000256" key="4">
    <source>
        <dbReference type="ARBA" id="ARBA00023004"/>
    </source>
</evidence>
<comment type="similarity">
    <text evidence="2">Belongs to the DtxR/MntR family.</text>
</comment>
<dbReference type="STRING" id="1230458.C484_08398"/>
<evidence type="ECO:0000313" key="9">
    <source>
        <dbReference type="EMBL" id="ELY92634.1"/>
    </source>
</evidence>
<dbReference type="InterPro" id="IPR022689">
    <property type="entry name" value="Iron_dep_repressor"/>
</dbReference>
<dbReference type="GO" id="GO:0005737">
    <property type="term" value="C:cytoplasm"/>
    <property type="evidence" value="ECO:0007669"/>
    <property type="project" value="UniProtKB-SubCell"/>
</dbReference>
<dbReference type="Gene3D" id="2.30.30.90">
    <property type="match status" value="1"/>
</dbReference>
<dbReference type="SUPFAM" id="SSF50037">
    <property type="entry name" value="C-terminal domain of transcriptional repressors"/>
    <property type="match status" value="1"/>
</dbReference>